<dbReference type="SUPFAM" id="SSF52096">
    <property type="entry name" value="ClpP/crotonase"/>
    <property type="match status" value="1"/>
</dbReference>
<evidence type="ECO:0000256" key="1">
    <source>
        <dbReference type="ARBA" id="ARBA00009179"/>
    </source>
</evidence>
<dbReference type="SMART" id="SM00245">
    <property type="entry name" value="TSPc"/>
    <property type="match status" value="1"/>
</dbReference>
<dbReference type="SUPFAM" id="SSF50156">
    <property type="entry name" value="PDZ domain-like"/>
    <property type="match status" value="1"/>
</dbReference>
<evidence type="ECO:0000259" key="7">
    <source>
        <dbReference type="PROSITE" id="PS50106"/>
    </source>
</evidence>
<dbReference type="InterPro" id="IPR041489">
    <property type="entry name" value="PDZ_6"/>
</dbReference>
<sequence length="412" mass="44882">MDMRRFLASSSILFLLATAGATSYAASQSSHRQIVDEAWQVINQEFVGANNTSDWQQTRHEFLSRDYGSKKAAYDAIHAMLRKLNDPETRLMDVKQLASFEMEGNGKFVGVGLIDFAVETDEKTKEPRIVTAIADTPAAKAGLQPKDIIQAIDGVPTSGLTHDQVMIKLRGQAGTKVILTVRRQGKTFDVPLLREAISVQPVRTKLLKEADKKIGYIALSQFTPDTSKLMRNAVKELLAQNVNGFLMDLRNNPGGALNVSTDIASIFLNKELVVAIRGRAGKLEQIRASGSRLTDKPVVVLVNNGTASASEVLAGALQDNRRAVLVGTVTSGRGLVHAGKELSDRSMILVTVGSLLTPQGSEIYRKGIKPDYVVEIPQAVLDKSTPANILTQKDTQYNQAITVLIQNIYSIK</sequence>
<evidence type="ECO:0000313" key="8">
    <source>
        <dbReference type="EMBL" id="MBD2770868.1"/>
    </source>
</evidence>
<dbReference type="InterPro" id="IPR005151">
    <property type="entry name" value="Tail-specific_protease"/>
</dbReference>
<keyword evidence="2 5" id="KW-0645">Protease</keyword>
<dbReference type="GO" id="GO:0006508">
    <property type="term" value="P:proteolysis"/>
    <property type="evidence" value="ECO:0007669"/>
    <property type="project" value="UniProtKB-KW"/>
</dbReference>
<evidence type="ECO:0000313" key="9">
    <source>
        <dbReference type="Proteomes" id="UP000629098"/>
    </source>
</evidence>
<dbReference type="InterPro" id="IPR036034">
    <property type="entry name" value="PDZ_sf"/>
</dbReference>
<dbReference type="Gene3D" id="3.90.226.10">
    <property type="entry name" value="2-enoyl-CoA Hydratase, Chain A, domain 1"/>
    <property type="match status" value="1"/>
</dbReference>
<dbReference type="CDD" id="cd07560">
    <property type="entry name" value="Peptidase_S41_CPP"/>
    <property type="match status" value="1"/>
</dbReference>
<dbReference type="AlphaFoldDB" id="A0A8J7BWF4"/>
<evidence type="ECO:0000256" key="4">
    <source>
        <dbReference type="ARBA" id="ARBA00022825"/>
    </source>
</evidence>
<keyword evidence="3 5" id="KW-0378">Hydrolase</keyword>
<accession>A0A8J7BWF4</accession>
<dbReference type="PROSITE" id="PS50106">
    <property type="entry name" value="PDZ"/>
    <property type="match status" value="1"/>
</dbReference>
<dbReference type="Pfam" id="PF03572">
    <property type="entry name" value="Peptidase_S41"/>
    <property type="match status" value="1"/>
</dbReference>
<dbReference type="NCBIfam" id="TIGR00225">
    <property type="entry name" value="prc"/>
    <property type="match status" value="1"/>
</dbReference>
<dbReference type="Pfam" id="PF17820">
    <property type="entry name" value="PDZ_6"/>
    <property type="match status" value="1"/>
</dbReference>
<feature type="domain" description="PDZ" evidence="7">
    <location>
        <begin position="97"/>
        <end position="184"/>
    </location>
</feature>
<dbReference type="InterPro" id="IPR001478">
    <property type="entry name" value="PDZ"/>
</dbReference>
<dbReference type="Gene3D" id="3.30.750.44">
    <property type="match status" value="1"/>
</dbReference>
<evidence type="ECO:0000256" key="3">
    <source>
        <dbReference type="ARBA" id="ARBA00022801"/>
    </source>
</evidence>
<dbReference type="Gene3D" id="2.30.42.10">
    <property type="match status" value="1"/>
</dbReference>
<keyword evidence="4 5" id="KW-0720">Serine protease</keyword>
<gene>
    <name evidence="8" type="ORF">ICL16_01695</name>
</gene>
<evidence type="ECO:0000256" key="6">
    <source>
        <dbReference type="SAM" id="SignalP"/>
    </source>
</evidence>
<dbReference type="EMBL" id="JACXAE010000009">
    <property type="protein sequence ID" value="MBD2770868.1"/>
    <property type="molecule type" value="Genomic_DNA"/>
</dbReference>
<dbReference type="PANTHER" id="PTHR32060">
    <property type="entry name" value="TAIL-SPECIFIC PROTEASE"/>
    <property type="match status" value="1"/>
</dbReference>
<comment type="similarity">
    <text evidence="1 5">Belongs to the peptidase S41A family.</text>
</comment>
<feature type="signal peptide" evidence="6">
    <location>
        <begin position="1"/>
        <end position="25"/>
    </location>
</feature>
<reference evidence="8" key="1">
    <citation type="submission" date="2020-09" db="EMBL/GenBank/DDBJ databases">
        <title>Iningainema tapete sp. nov. (Scytonemataceae, Cyanobacteria) from greenhouses in central Florida (USA) produces two types of nodularin with biosynthetic potential for microcystin-LR and anabaenopeptins.</title>
        <authorList>
            <person name="Berthold D.E."/>
            <person name="Lefler F.W."/>
            <person name="Huang I.-S."/>
            <person name="Abdulla H."/>
            <person name="Zimba P.V."/>
            <person name="Laughinghouse H.D. IV."/>
        </authorList>
    </citation>
    <scope>NUCLEOTIDE SEQUENCE</scope>
    <source>
        <strain evidence="8">BLCCT55</strain>
    </source>
</reference>
<dbReference type="InterPro" id="IPR029045">
    <property type="entry name" value="ClpP/crotonase-like_dom_sf"/>
</dbReference>
<dbReference type="GO" id="GO:0030288">
    <property type="term" value="C:outer membrane-bounded periplasmic space"/>
    <property type="evidence" value="ECO:0007669"/>
    <property type="project" value="TreeGrafter"/>
</dbReference>
<protein>
    <submittedName>
        <fullName evidence="8">S41 family peptidase</fullName>
    </submittedName>
</protein>
<keyword evidence="9" id="KW-1185">Reference proteome</keyword>
<proteinExistence type="inferred from homology"/>
<dbReference type="InterPro" id="IPR004447">
    <property type="entry name" value="Peptidase_S41A"/>
</dbReference>
<organism evidence="8 9">
    <name type="scientific">Iningainema tapete BLCC-T55</name>
    <dbReference type="NCBI Taxonomy" id="2748662"/>
    <lineage>
        <taxon>Bacteria</taxon>
        <taxon>Bacillati</taxon>
        <taxon>Cyanobacteriota</taxon>
        <taxon>Cyanophyceae</taxon>
        <taxon>Nostocales</taxon>
        <taxon>Scytonemataceae</taxon>
        <taxon>Iningainema tapete</taxon>
    </lineage>
</organism>
<keyword evidence="6" id="KW-0732">Signal</keyword>
<dbReference type="SMART" id="SM00228">
    <property type="entry name" value="PDZ"/>
    <property type="match status" value="1"/>
</dbReference>
<evidence type="ECO:0000256" key="2">
    <source>
        <dbReference type="ARBA" id="ARBA00022670"/>
    </source>
</evidence>
<evidence type="ECO:0000256" key="5">
    <source>
        <dbReference type="RuleBase" id="RU004404"/>
    </source>
</evidence>
<comment type="caution">
    <text evidence="8">The sequence shown here is derived from an EMBL/GenBank/DDBJ whole genome shotgun (WGS) entry which is preliminary data.</text>
</comment>
<dbReference type="GO" id="GO:0007165">
    <property type="term" value="P:signal transduction"/>
    <property type="evidence" value="ECO:0007669"/>
    <property type="project" value="TreeGrafter"/>
</dbReference>
<dbReference type="GO" id="GO:0004175">
    <property type="term" value="F:endopeptidase activity"/>
    <property type="evidence" value="ECO:0007669"/>
    <property type="project" value="TreeGrafter"/>
</dbReference>
<dbReference type="PANTHER" id="PTHR32060:SF30">
    <property type="entry name" value="CARBOXY-TERMINAL PROCESSING PROTEASE CTPA"/>
    <property type="match status" value="1"/>
</dbReference>
<dbReference type="CDD" id="cd06782">
    <property type="entry name" value="cpPDZ_CPP-like"/>
    <property type="match status" value="1"/>
</dbReference>
<dbReference type="Proteomes" id="UP000629098">
    <property type="component" value="Unassembled WGS sequence"/>
</dbReference>
<name>A0A8J7BWF4_9CYAN</name>
<dbReference type="GO" id="GO:0008236">
    <property type="term" value="F:serine-type peptidase activity"/>
    <property type="evidence" value="ECO:0007669"/>
    <property type="project" value="UniProtKB-KW"/>
</dbReference>
<dbReference type="RefSeq" id="WP_190825151.1">
    <property type="nucleotide sequence ID" value="NZ_CAWPPI010000009.1"/>
</dbReference>
<feature type="chain" id="PRO_5035209598" evidence="6">
    <location>
        <begin position="26"/>
        <end position="412"/>
    </location>
</feature>